<dbReference type="AlphaFoldDB" id="A0A069CUL6"/>
<dbReference type="Proteomes" id="UP000030643">
    <property type="component" value="Unassembled WGS sequence"/>
</dbReference>
<dbReference type="eggNOG" id="COG3619">
    <property type="taxonomic scope" value="Bacteria"/>
</dbReference>
<dbReference type="PANTHER" id="PTHR37314:SF4">
    <property type="entry name" value="UPF0700 TRANSMEMBRANE PROTEIN YOAK"/>
    <property type="match status" value="1"/>
</dbReference>
<feature type="transmembrane region" description="Helical" evidence="1">
    <location>
        <begin position="111"/>
        <end position="130"/>
    </location>
</feature>
<name>A0A069CUL6_WEIOS</name>
<dbReference type="InterPro" id="IPR010699">
    <property type="entry name" value="DUF1275"/>
</dbReference>
<dbReference type="PANTHER" id="PTHR37314">
    <property type="entry name" value="SLR0142 PROTEIN"/>
    <property type="match status" value="1"/>
</dbReference>
<keyword evidence="1" id="KW-0472">Membrane</keyword>
<evidence type="ECO:0000256" key="1">
    <source>
        <dbReference type="SAM" id="Phobius"/>
    </source>
</evidence>
<protein>
    <submittedName>
        <fullName evidence="2">Predicted membrane protein</fullName>
    </submittedName>
</protein>
<sequence length="228" mass="25486">MATAFHEQQSVGLVLSLVGGGLDGYTYIHYGTFASAQTGNLVLAIIQGADGDWLNVGKKLLSTLAFLVGIMVAKYLINYFADSKLYFWRLYILYFEALVFFLLSLSVFNHFQVLVTTAIAFTAAIQWVSFDKIEGIPYTNLFTTGNLKNLTINFYDAISTKSPDAYSRFIHYVLVVLTFISGVIIAVGAFHLVGVRAIRLIAVITLLLALTQTYKLWRFQRLNGHMLK</sequence>
<gene>
    <name evidence="2" type="ORF">WOSG25_070690</name>
</gene>
<dbReference type="Pfam" id="PF06912">
    <property type="entry name" value="DUF1275"/>
    <property type="match status" value="1"/>
</dbReference>
<dbReference type="EMBL" id="DF820490">
    <property type="protein sequence ID" value="GAK31092.1"/>
    <property type="molecule type" value="Genomic_DNA"/>
</dbReference>
<keyword evidence="1" id="KW-0812">Transmembrane</keyword>
<evidence type="ECO:0000313" key="2">
    <source>
        <dbReference type="EMBL" id="GAK31092.1"/>
    </source>
</evidence>
<keyword evidence="3" id="KW-1185">Reference proteome</keyword>
<accession>A0A069CUL6</accession>
<feature type="transmembrane region" description="Helical" evidence="1">
    <location>
        <begin position="60"/>
        <end position="77"/>
    </location>
</feature>
<dbReference type="STRING" id="1329250.WOSG25_070690"/>
<keyword evidence="1" id="KW-1133">Transmembrane helix</keyword>
<dbReference type="OrthoDB" id="7057004at2"/>
<dbReference type="RefSeq" id="WP_027699125.1">
    <property type="nucleotide sequence ID" value="NZ_DF820490.1"/>
</dbReference>
<feature type="transmembrane region" description="Helical" evidence="1">
    <location>
        <begin position="169"/>
        <end position="191"/>
    </location>
</feature>
<feature type="transmembrane region" description="Helical" evidence="1">
    <location>
        <begin position="86"/>
        <end position="105"/>
    </location>
</feature>
<feature type="transmembrane region" description="Helical" evidence="1">
    <location>
        <begin position="197"/>
        <end position="217"/>
    </location>
</feature>
<reference evidence="3" key="1">
    <citation type="journal article" date="2014" name="Genome Announc.">
        <title>Draft genome sequence of Weissella oryzae SG25T, isolated from fermented rice grains.</title>
        <authorList>
            <person name="Tanizawa Y."/>
            <person name="Fujisawa T."/>
            <person name="Mochizuki T."/>
            <person name="Kaminuma E."/>
            <person name="Suzuki Y."/>
            <person name="Nakamura Y."/>
            <person name="Tohno M."/>
        </authorList>
    </citation>
    <scope>NUCLEOTIDE SEQUENCE [LARGE SCALE GENOMIC DNA]</scope>
    <source>
        <strain evidence="3">DSM 25784 / JCM 18191 / LMG 30913 / SG25</strain>
    </source>
</reference>
<proteinExistence type="predicted"/>
<organism evidence="2 3">
    <name type="scientific">Weissella oryzae (strain DSM 25784 / JCM 18191 / LMG 30913 / SG25)</name>
    <dbReference type="NCBI Taxonomy" id="1329250"/>
    <lineage>
        <taxon>Bacteria</taxon>
        <taxon>Bacillati</taxon>
        <taxon>Bacillota</taxon>
        <taxon>Bacilli</taxon>
        <taxon>Lactobacillales</taxon>
        <taxon>Lactobacillaceae</taxon>
        <taxon>Weissella</taxon>
    </lineage>
</organism>
<evidence type="ECO:0000313" key="3">
    <source>
        <dbReference type="Proteomes" id="UP000030643"/>
    </source>
</evidence>